<keyword evidence="9 18" id="KW-0630">Potassium</keyword>
<keyword evidence="8 17" id="KW-0521">NADP</keyword>
<comment type="function">
    <text evidence="14 19">Bifunctional enzyme that catalyzes the epimerization of the S- and R-forms of NAD(P)HX and the dehydration of the S-form of NAD(P)HX at the expense of ADP, which is converted to AMP. This allows the repair of both epimers of NAD(P)HX, a damaged form of NAD(P)H that is a result of enzymatic or heat-dependent hydration.</text>
</comment>
<dbReference type="InterPro" id="IPR000631">
    <property type="entry name" value="CARKD"/>
</dbReference>
<feature type="binding site" evidence="18">
    <location>
        <begin position="146"/>
        <end position="152"/>
    </location>
    <ligand>
        <name>(6S)-NADPHX</name>
        <dbReference type="ChEBI" id="CHEBI:64076"/>
    </ligand>
</feature>
<dbReference type="GO" id="GO:0052856">
    <property type="term" value="F:NAD(P)HX epimerase activity"/>
    <property type="evidence" value="ECO:0007669"/>
    <property type="project" value="UniProtKB-UniRule"/>
</dbReference>
<dbReference type="GO" id="GO:0046872">
    <property type="term" value="F:metal ion binding"/>
    <property type="evidence" value="ECO:0007669"/>
    <property type="project" value="UniProtKB-UniRule"/>
</dbReference>
<evidence type="ECO:0000256" key="13">
    <source>
        <dbReference type="ARBA" id="ARBA00023268"/>
    </source>
</evidence>
<evidence type="ECO:0000256" key="1">
    <source>
        <dbReference type="ARBA" id="ARBA00000013"/>
    </source>
</evidence>
<feature type="binding site" evidence="18">
    <location>
        <position position="72"/>
    </location>
    <ligand>
        <name>K(+)</name>
        <dbReference type="ChEBI" id="CHEBI:29103"/>
    </ligand>
</feature>
<evidence type="ECO:0000256" key="11">
    <source>
        <dbReference type="ARBA" id="ARBA00023235"/>
    </source>
</evidence>
<evidence type="ECO:0000256" key="12">
    <source>
        <dbReference type="ARBA" id="ARBA00023239"/>
    </source>
</evidence>
<evidence type="ECO:0000256" key="4">
    <source>
        <dbReference type="ARBA" id="ARBA00009524"/>
    </source>
</evidence>
<feature type="binding site" evidence="18">
    <location>
        <begin position="71"/>
        <end position="75"/>
    </location>
    <ligand>
        <name>(6S)-NADPHX</name>
        <dbReference type="ChEBI" id="CHEBI:64076"/>
    </ligand>
</feature>
<evidence type="ECO:0000256" key="8">
    <source>
        <dbReference type="ARBA" id="ARBA00022857"/>
    </source>
</evidence>
<dbReference type="Proteomes" id="UP000539075">
    <property type="component" value="Unassembled WGS sequence"/>
</dbReference>
<dbReference type="PIRSF" id="PIRSF017184">
    <property type="entry name" value="Nnr"/>
    <property type="match status" value="1"/>
</dbReference>
<comment type="caution">
    <text evidence="22">The sequence shown here is derived from an EMBL/GenBank/DDBJ whole genome shotgun (WGS) entry which is preliminary data.</text>
</comment>
<dbReference type="HAMAP" id="MF_01966">
    <property type="entry name" value="NADHX_epimerase"/>
    <property type="match status" value="1"/>
</dbReference>
<dbReference type="InterPro" id="IPR029056">
    <property type="entry name" value="Ribokinase-like"/>
</dbReference>
<dbReference type="GO" id="GO:0005524">
    <property type="term" value="F:ATP binding"/>
    <property type="evidence" value="ECO:0007669"/>
    <property type="project" value="UniProtKB-UniRule"/>
</dbReference>
<dbReference type="InterPro" id="IPR004443">
    <property type="entry name" value="YjeF_N_dom"/>
</dbReference>
<keyword evidence="11 18" id="KW-0413">Isomerase</keyword>
<dbReference type="NCBIfam" id="TIGR00197">
    <property type="entry name" value="yjeF_nterm"/>
    <property type="match status" value="1"/>
</dbReference>
<comment type="cofactor">
    <cofactor evidence="17">
        <name>Mg(2+)</name>
        <dbReference type="ChEBI" id="CHEBI:18420"/>
    </cofactor>
</comment>
<evidence type="ECO:0000256" key="7">
    <source>
        <dbReference type="ARBA" id="ARBA00022840"/>
    </source>
</evidence>
<feature type="domain" description="YjeF N-terminal" evidence="21">
    <location>
        <begin position="22"/>
        <end position="234"/>
    </location>
</feature>
<dbReference type="RefSeq" id="WP_246388079.1">
    <property type="nucleotide sequence ID" value="NZ_JACHGO010000005.1"/>
</dbReference>
<protein>
    <recommendedName>
        <fullName evidence="19">Bifunctional NAD(P)H-hydrate repair enzyme</fullName>
    </recommendedName>
    <alternativeName>
        <fullName evidence="19">Nicotinamide nucleotide repair protein</fullName>
    </alternativeName>
    <domain>
        <recommendedName>
            <fullName evidence="19">ADP-dependent (S)-NAD(P)H-hydrate dehydratase</fullName>
            <ecNumber evidence="19">4.2.1.136</ecNumber>
        </recommendedName>
        <alternativeName>
            <fullName evidence="19">ADP-dependent NAD(P)HX dehydratase</fullName>
        </alternativeName>
    </domain>
    <domain>
        <recommendedName>
            <fullName evidence="19">NAD(P)H-hydrate epimerase</fullName>
            <ecNumber evidence="19">5.1.99.6</ecNumber>
        </recommendedName>
    </domain>
</protein>
<dbReference type="InterPro" id="IPR017953">
    <property type="entry name" value="Carbohydrate_kinase_pred_CS"/>
</dbReference>
<dbReference type="Gene3D" id="3.40.1190.20">
    <property type="match status" value="1"/>
</dbReference>
<dbReference type="EC" id="4.2.1.136" evidence="19"/>
<name>A0A7W8FGE1_9BACT</name>
<dbReference type="SUPFAM" id="SSF53613">
    <property type="entry name" value="Ribokinase-like"/>
    <property type="match status" value="1"/>
</dbReference>
<keyword evidence="6 17" id="KW-0547">Nucleotide-binding</keyword>
<sequence length="556" mass="58530">MIDSSQFMSQFQLPPLPFPQEIRAWDQSAEAFGLPEMLLMENAAKAAFDVIRQQCPDIVGNSVWLIMGSGNNGGDAACLARYLLDAGARPLVLHTKALGHLKGASGQHARVAKASGVPFYRLRYQRSGWNLPENGLPHIIIDGLLGTGFSGPLRADVLALVEALNSFAPGRMVVALDIPSGLDACSGKPMPSAIRADLTVSFAAAKPGIVLPCAKEWTGAVRVCDIGIPAVIRTKEPCSAYLLDAQCLAPLTRRSTLPENSFKNTFGHVFILGGAPGYGGAAHLAARAALRAGAGLVTAAAPAAAVTDIKCGWPEIMTLALEDTEQLWPSSISPRLKSLIASCSSLVVGPGMGRGQDGAEFLRALLALPHRPPTVFDADALALLSYEPKLFSRVREEDILTPHPGEAGMLLGQTAQEVQADRWAALEALCTRSPGVNILKGAGTMVQQSTSPILICPYDIPQLAVGGSGDVLAGCLGGLLASRGETVRKCSSDLTWGCHPSLLAAGMGVALHALAGRSLAQQWPLRGNTSTETADALPRVLQRIGENQEDILSWSR</sequence>
<comment type="catalytic activity">
    <reaction evidence="1 18 19">
        <text>(6R)-NADHX = (6S)-NADHX</text>
        <dbReference type="Rhea" id="RHEA:32215"/>
        <dbReference type="ChEBI" id="CHEBI:64074"/>
        <dbReference type="ChEBI" id="CHEBI:64075"/>
        <dbReference type="EC" id="5.1.99.6"/>
    </reaction>
</comment>
<feature type="binding site" evidence="18">
    <location>
        <position position="142"/>
    </location>
    <ligand>
        <name>K(+)</name>
        <dbReference type="ChEBI" id="CHEBI:29103"/>
    </ligand>
</feature>
<comment type="function">
    <text evidence="18">Catalyzes the epimerization of the S- and R-forms of NAD(P)HX, a damaged form of NAD(P)H that is a result of enzymatic or heat-dependent hydration. This is a prerequisite for the S-specific NAD(P)H-hydrate dehydratase to allow the repair of both epimers of NAD(P)HX.</text>
</comment>
<evidence type="ECO:0000256" key="14">
    <source>
        <dbReference type="ARBA" id="ARBA00025153"/>
    </source>
</evidence>
<keyword evidence="13" id="KW-0511">Multifunctional enzyme</keyword>
<dbReference type="PROSITE" id="PS01050">
    <property type="entry name" value="YJEF_C_2"/>
    <property type="match status" value="1"/>
</dbReference>
<dbReference type="PROSITE" id="PS51383">
    <property type="entry name" value="YJEF_C_3"/>
    <property type="match status" value="1"/>
</dbReference>
<evidence type="ECO:0000313" key="23">
    <source>
        <dbReference type="Proteomes" id="UP000539075"/>
    </source>
</evidence>
<comment type="catalytic activity">
    <reaction evidence="16 17 19">
        <text>(6S)-NADPHX + ADP = AMP + phosphate + NADPH + H(+)</text>
        <dbReference type="Rhea" id="RHEA:32235"/>
        <dbReference type="ChEBI" id="CHEBI:15378"/>
        <dbReference type="ChEBI" id="CHEBI:43474"/>
        <dbReference type="ChEBI" id="CHEBI:57783"/>
        <dbReference type="ChEBI" id="CHEBI:64076"/>
        <dbReference type="ChEBI" id="CHEBI:456215"/>
        <dbReference type="ChEBI" id="CHEBI:456216"/>
        <dbReference type="EC" id="4.2.1.136"/>
    </reaction>
</comment>
<dbReference type="GO" id="GO:0052855">
    <property type="term" value="F:ADP-dependent NAD(P)H-hydrate dehydratase activity"/>
    <property type="evidence" value="ECO:0007669"/>
    <property type="project" value="UniProtKB-UniRule"/>
</dbReference>
<dbReference type="InterPro" id="IPR036652">
    <property type="entry name" value="YjeF_N_dom_sf"/>
</dbReference>
<gene>
    <name evidence="17" type="primary">nnrD</name>
    <name evidence="18" type="synonym">nnrE</name>
    <name evidence="22" type="ORF">HNQ38_001926</name>
</gene>
<keyword evidence="12 17" id="KW-0456">Lyase</keyword>
<comment type="similarity">
    <text evidence="18">Belongs to the NnrE/AIBP family.</text>
</comment>
<keyword evidence="23" id="KW-1185">Reference proteome</keyword>
<evidence type="ECO:0000313" key="22">
    <source>
        <dbReference type="EMBL" id="MBB5143826.1"/>
    </source>
</evidence>
<evidence type="ECO:0000256" key="5">
    <source>
        <dbReference type="ARBA" id="ARBA00022723"/>
    </source>
</evidence>
<dbReference type="PANTHER" id="PTHR12592:SF0">
    <property type="entry name" value="ATP-DEPENDENT (S)-NAD(P)H-HYDRATE DEHYDRATASE"/>
    <property type="match status" value="1"/>
</dbReference>
<dbReference type="NCBIfam" id="TIGR00196">
    <property type="entry name" value="yjeF_cterm"/>
    <property type="match status" value="1"/>
</dbReference>
<evidence type="ECO:0000256" key="17">
    <source>
        <dbReference type="HAMAP-Rule" id="MF_01965"/>
    </source>
</evidence>
<evidence type="ECO:0000256" key="18">
    <source>
        <dbReference type="HAMAP-Rule" id="MF_01966"/>
    </source>
</evidence>
<dbReference type="EMBL" id="JACHGO010000005">
    <property type="protein sequence ID" value="MBB5143826.1"/>
    <property type="molecule type" value="Genomic_DNA"/>
</dbReference>
<dbReference type="SUPFAM" id="SSF64153">
    <property type="entry name" value="YjeF N-terminal domain-like"/>
    <property type="match status" value="1"/>
</dbReference>
<dbReference type="InterPro" id="IPR030677">
    <property type="entry name" value="Nnr"/>
</dbReference>
<dbReference type="GO" id="GO:0110051">
    <property type="term" value="P:metabolite repair"/>
    <property type="evidence" value="ECO:0007669"/>
    <property type="project" value="TreeGrafter"/>
</dbReference>
<dbReference type="HAMAP" id="MF_01965">
    <property type="entry name" value="NADHX_dehydratase"/>
    <property type="match status" value="1"/>
</dbReference>
<comment type="catalytic activity">
    <reaction evidence="2 18 19">
        <text>(6R)-NADPHX = (6S)-NADPHX</text>
        <dbReference type="Rhea" id="RHEA:32227"/>
        <dbReference type="ChEBI" id="CHEBI:64076"/>
        <dbReference type="ChEBI" id="CHEBI:64077"/>
        <dbReference type="EC" id="5.1.99.6"/>
    </reaction>
</comment>
<proteinExistence type="inferred from homology"/>
<comment type="similarity">
    <text evidence="3 19">In the N-terminal section; belongs to the NnrE/AIBP family.</text>
</comment>
<comment type="function">
    <text evidence="17">Catalyzes the dehydration of the S-form of NAD(P)HX at the expense of ADP, which is converted to AMP. Together with NAD(P)HX epimerase, which catalyzes the epimerization of the S- and R-forms, the enzyme allows the repair of both epimers of NAD(P)HX, a damaged form of NAD(P)H that is a result of enzymatic or heat-dependent hydration.</text>
</comment>
<feature type="binding site" evidence="17">
    <location>
        <position position="351"/>
    </location>
    <ligand>
        <name>(6S)-NADPHX</name>
        <dbReference type="ChEBI" id="CHEBI:64076"/>
    </ligand>
</feature>
<organism evidence="22 23">
    <name type="scientific">Desulfovibrio intestinalis</name>
    <dbReference type="NCBI Taxonomy" id="58621"/>
    <lineage>
        <taxon>Bacteria</taxon>
        <taxon>Pseudomonadati</taxon>
        <taxon>Thermodesulfobacteriota</taxon>
        <taxon>Desulfovibrionia</taxon>
        <taxon>Desulfovibrionales</taxon>
        <taxon>Desulfovibrionaceae</taxon>
        <taxon>Desulfovibrio</taxon>
    </lineage>
</organism>
<comment type="catalytic activity">
    <reaction evidence="15 17 19">
        <text>(6S)-NADHX + ADP = AMP + phosphate + NADH + H(+)</text>
        <dbReference type="Rhea" id="RHEA:32223"/>
        <dbReference type="ChEBI" id="CHEBI:15378"/>
        <dbReference type="ChEBI" id="CHEBI:43474"/>
        <dbReference type="ChEBI" id="CHEBI:57945"/>
        <dbReference type="ChEBI" id="CHEBI:64074"/>
        <dbReference type="ChEBI" id="CHEBI:456215"/>
        <dbReference type="ChEBI" id="CHEBI:456216"/>
        <dbReference type="EC" id="4.2.1.136"/>
    </reaction>
</comment>
<feature type="binding site" evidence="17">
    <location>
        <position position="403"/>
    </location>
    <ligand>
        <name>(6S)-NADPHX</name>
        <dbReference type="ChEBI" id="CHEBI:64076"/>
    </ligand>
</feature>
<feature type="binding site" evidence="17">
    <location>
        <position position="470"/>
    </location>
    <ligand>
        <name>(6S)-NADPHX</name>
        <dbReference type="ChEBI" id="CHEBI:64076"/>
    </ligand>
</feature>
<evidence type="ECO:0000256" key="9">
    <source>
        <dbReference type="ARBA" id="ARBA00022958"/>
    </source>
</evidence>
<comment type="cofactor">
    <cofactor evidence="18 19">
        <name>K(+)</name>
        <dbReference type="ChEBI" id="CHEBI:29103"/>
    </cofactor>
    <text evidence="18 19">Binds 1 potassium ion per subunit.</text>
</comment>
<comment type="similarity">
    <text evidence="4 19">In the C-terminal section; belongs to the NnrD/CARKD family.</text>
</comment>
<dbReference type="CDD" id="cd01171">
    <property type="entry name" value="YXKO-related"/>
    <property type="match status" value="1"/>
</dbReference>
<accession>A0A7W8FGE1</accession>
<feature type="domain" description="YjeF C-terminal" evidence="20">
    <location>
        <begin position="245"/>
        <end position="544"/>
    </location>
</feature>
<keyword evidence="7 17" id="KW-0067">ATP-binding</keyword>
<reference evidence="22 23" key="1">
    <citation type="submission" date="2020-08" db="EMBL/GenBank/DDBJ databases">
        <title>Genomic Encyclopedia of Type Strains, Phase IV (KMG-IV): sequencing the most valuable type-strain genomes for metagenomic binning, comparative biology and taxonomic classification.</title>
        <authorList>
            <person name="Goeker M."/>
        </authorList>
    </citation>
    <scope>NUCLEOTIDE SEQUENCE [LARGE SCALE GENOMIC DNA]</scope>
    <source>
        <strain evidence="22 23">DSM 11275</strain>
    </source>
</reference>
<comment type="subunit">
    <text evidence="17">Homotetramer.</text>
</comment>
<keyword evidence="5 18" id="KW-0479">Metal-binding</keyword>
<evidence type="ECO:0000259" key="21">
    <source>
        <dbReference type="PROSITE" id="PS51385"/>
    </source>
</evidence>
<dbReference type="PROSITE" id="PS51385">
    <property type="entry name" value="YJEF_N"/>
    <property type="match status" value="1"/>
</dbReference>
<dbReference type="GO" id="GO:0046496">
    <property type="term" value="P:nicotinamide nucleotide metabolic process"/>
    <property type="evidence" value="ECO:0007669"/>
    <property type="project" value="UniProtKB-UniRule"/>
</dbReference>
<dbReference type="EC" id="5.1.99.6" evidence="19"/>
<evidence type="ECO:0000256" key="19">
    <source>
        <dbReference type="PIRNR" id="PIRNR017184"/>
    </source>
</evidence>
<dbReference type="PANTHER" id="PTHR12592">
    <property type="entry name" value="ATP-DEPENDENT (S)-NAD(P)H-HYDRATE DEHYDRATASE FAMILY MEMBER"/>
    <property type="match status" value="1"/>
</dbReference>
<evidence type="ECO:0000256" key="15">
    <source>
        <dbReference type="ARBA" id="ARBA00048238"/>
    </source>
</evidence>
<feature type="binding site" evidence="17">
    <location>
        <begin position="440"/>
        <end position="444"/>
    </location>
    <ligand>
        <name>AMP</name>
        <dbReference type="ChEBI" id="CHEBI:456215"/>
    </ligand>
</feature>
<dbReference type="Pfam" id="PF03853">
    <property type="entry name" value="YjeF_N"/>
    <property type="match status" value="1"/>
</dbReference>
<feature type="binding site" evidence="18">
    <location>
        <position position="180"/>
    </location>
    <ligand>
        <name>K(+)</name>
        <dbReference type="ChEBI" id="CHEBI:29103"/>
    </ligand>
</feature>
<dbReference type="Pfam" id="PF01256">
    <property type="entry name" value="Carb_kinase"/>
    <property type="match status" value="1"/>
</dbReference>
<feature type="binding site" evidence="17">
    <location>
        <position position="281"/>
    </location>
    <ligand>
        <name>(6S)-NADPHX</name>
        <dbReference type="ChEBI" id="CHEBI:64076"/>
    </ligand>
</feature>
<feature type="binding site" evidence="17">
    <location>
        <position position="469"/>
    </location>
    <ligand>
        <name>AMP</name>
        <dbReference type="ChEBI" id="CHEBI:456215"/>
    </ligand>
</feature>
<dbReference type="Gene3D" id="3.40.50.10260">
    <property type="entry name" value="YjeF N-terminal domain"/>
    <property type="match status" value="1"/>
</dbReference>
<comment type="caution">
    <text evidence="18">Lacks conserved residue(s) required for the propagation of feature annotation.</text>
</comment>
<dbReference type="AlphaFoldDB" id="A0A7W8FGE1"/>
<evidence type="ECO:0000256" key="3">
    <source>
        <dbReference type="ARBA" id="ARBA00006001"/>
    </source>
</evidence>
<comment type="similarity">
    <text evidence="17">Belongs to the NnrD/CARKD family.</text>
</comment>
<feature type="binding site" evidence="18">
    <location>
        <position position="177"/>
    </location>
    <ligand>
        <name>(6S)-NADPHX</name>
        <dbReference type="ChEBI" id="CHEBI:64076"/>
    </ligand>
</feature>
<evidence type="ECO:0000256" key="16">
    <source>
        <dbReference type="ARBA" id="ARBA00049209"/>
    </source>
</evidence>
<evidence type="ECO:0000259" key="20">
    <source>
        <dbReference type="PROSITE" id="PS51383"/>
    </source>
</evidence>
<keyword evidence="10 17" id="KW-0520">NAD</keyword>
<evidence type="ECO:0000256" key="2">
    <source>
        <dbReference type="ARBA" id="ARBA00000909"/>
    </source>
</evidence>
<evidence type="ECO:0000256" key="10">
    <source>
        <dbReference type="ARBA" id="ARBA00023027"/>
    </source>
</evidence>
<evidence type="ECO:0000256" key="6">
    <source>
        <dbReference type="ARBA" id="ARBA00022741"/>
    </source>
</evidence>